<gene>
    <name evidence="2" type="ORF">BDK51DRAFT_45497</name>
</gene>
<sequence length="841" mass="88068">MEDDPTIVTAPALCEDAVAPEPVLLPEPVSQEPASDVPVELEPGGGGNAESGAPADALPALTAGAPDAEPVDAETPGDADEEASPKTPTLVSHHEAVAPIVAASVAIPEVESSVVAMPDATSAVSPAVSPTSDSSAPVPEEETLAPAPTSPSLRAEVLAAPSSDFPADDETPTTAAPSVPNSPPISNAAAVTNDAARAGPLSAPLSEPAPATILTSIAGTNNPPSPTPADDTAPATPPPTPPSANPHSPPPAPPSEAGTSASPSPDTRGPRVPVTAAFGPKGGWFLRWSDGASGWEHLPPTLHAKLNSRLRSLPGVRQLAMSELGQWFVSFDDGSYATSGFAVEGKLWDALHDGGDADVTHLVFAPGGGWVLTREDGTVMWERLPTGLADLLKRRSRNDPPIETITISKMGGWFVRFQDRECEWEGLPPRLEKLLIQHIRKGAPHLVVALSPVDMNSYFIALGETHDWHHESARLRSAIEWASAPGTVEPPEMNMNYTQPVPVPLHACLPSPTRSITPTPSSVSGFDDDPDEDGVIRIAVEPIEIKLVAGEVSPDAADEWNPDVNYSPNDNMPGSSLNRKDSVTVKPASPAPSVTSSVFGSSFFSSIFGGGSSAKQESAPPRTQSPVTPPEPRAGESSAREGGRQVDSGGWIIEDEAERTDYQNMVERVVALQDRIDQRLITCKDPSLLTRLNNYSSEIEGISFRLRVPPVTPDSPRTISDVLADTEFFVLYLEGWLEALAPTTASNPWLDGWVQGTFGVSTHDVKRAVDEVAGLRARLAELEARLRAARAAAAELDGDRGTGSQRDSGFVSLGGAPSPSRSACSVASAPLSPDHVGQVPV</sequence>
<feature type="compositionally biased region" description="Polar residues" evidence="1">
    <location>
        <begin position="122"/>
        <end position="135"/>
    </location>
</feature>
<feature type="region of interest" description="Disordered" evidence="1">
    <location>
        <begin position="18"/>
        <end position="90"/>
    </location>
</feature>
<protein>
    <submittedName>
        <fullName evidence="2">Uncharacterized protein</fullName>
    </submittedName>
</protein>
<accession>A0A4P9WGY7</accession>
<feature type="region of interest" description="Disordered" evidence="1">
    <location>
        <begin position="610"/>
        <end position="651"/>
    </location>
</feature>
<dbReference type="EMBL" id="KZ994981">
    <property type="protein sequence ID" value="RKO91622.1"/>
    <property type="molecule type" value="Genomic_DNA"/>
</dbReference>
<name>A0A4P9WGY7_9FUNG</name>
<dbReference type="Proteomes" id="UP000269721">
    <property type="component" value="Unassembled WGS sequence"/>
</dbReference>
<evidence type="ECO:0000313" key="2">
    <source>
        <dbReference type="EMBL" id="RKO91622.1"/>
    </source>
</evidence>
<feature type="region of interest" description="Disordered" evidence="1">
    <location>
        <begin position="215"/>
        <end position="276"/>
    </location>
</feature>
<feature type="compositionally biased region" description="Acidic residues" evidence="1">
    <location>
        <begin position="69"/>
        <end position="82"/>
    </location>
</feature>
<feature type="region of interest" description="Disordered" evidence="1">
    <location>
        <begin position="554"/>
        <end position="595"/>
    </location>
</feature>
<feature type="compositionally biased region" description="Pro residues" evidence="1">
    <location>
        <begin position="235"/>
        <end position="254"/>
    </location>
</feature>
<reference evidence="3" key="1">
    <citation type="journal article" date="2018" name="Nat. Microbiol.">
        <title>Leveraging single-cell genomics to expand the fungal tree of life.</title>
        <authorList>
            <person name="Ahrendt S.R."/>
            <person name="Quandt C.A."/>
            <person name="Ciobanu D."/>
            <person name="Clum A."/>
            <person name="Salamov A."/>
            <person name="Andreopoulos B."/>
            <person name="Cheng J.F."/>
            <person name="Woyke T."/>
            <person name="Pelin A."/>
            <person name="Henrissat B."/>
            <person name="Reynolds N.K."/>
            <person name="Benny G.L."/>
            <person name="Smith M.E."/>
            <person name="James T.Y."/>
            <person name="Grigoriev I.V."/>
        </authorList>
    </citation>
    <scope>NUCLEOTIDE SEQUENCE [LARGE SCALE GENOMIC DNA]</scope>
</reference>
<feature type="region of interest" description="Disordered" evidence="1">
    <location>
        <begin position="120"/>
        <end position="193"/>
    </location>
</feature>
<proteinExistence type="predicted"/>
<feature type="compositionally biased region" description="Low complexity" evidence="1">
    <location>
        <begin position="255"/>
        <end position="265"/>
    </location>
</feature>
<keyword evidence="3" id="KW-1185">Reference proteome</keyword>
<feature type="compositionally biased region" description="Low complexity" evidence="1">
    <location>
        <begin position="18"/>
        <end position="29"/>
    </location>
</feature>
<feature type="compositionally biased region" description="Polar residues" evidence="1">
    <location>
        <begin position="564"/>
        <end position="577"/>
    </location>
</feature>
<dbReference type="OrthoDB" id="415230at2759"/>
<evidence type="ECO:0000256" key="1">
    <source>
        <dbReference type="SAM" id="MobiDB-lite"/>
    </source>
</evidence>
<organism evidence="2 3">
    <name type="scientific">Blyttiomyces helicus</name>
    <dbReference type="NCBI Taxonomy" id="388810"/>
    <lineage>
        <taxon>Eukaryota</taxon>
        <taxon>Fungi</taxon>
        <taxon>Fungi incertae sedis</taxon>
        <taxon>Chytridiomycota</taxon>
        <taxon>Chytridiomycota incertae sedis</taxon>
        <taxon>Chytridiomycetes</taxon>
        <taxon>Chytridiomycetes incertae sedis</taxon>
        <taxon>Blyttiomyces</taxon>
    </lineage>
</organism>
<dbReference type="AlphaFoldDB" id="A0A4P9WGY7"/>
<evidence type="ECO:0000313" key="3">
    <source>
        <dbReference type="Proteomes" id="UP000269721"/>
    </source>
</evidence>
<feature type="region of interest" description="Disordered" evidence="1">
    <location>
        <begin position="794"/>
        <end position="841"/>
    </location>
</feature>